<gene>
    <name evidence="2" type="ORF">JI435_443760</name>
</gene>
<dbReference type="Proteomes" id="UP000663193">
    <property type="component" value="Chromosome 17"/>
</dbReference>
<sequence length="120" mass="13622">MRRHSPERRRPISAKYPGGHLPEVHTTGSIDNIKDNVSRPHTQGPIRVLYTRTLHSVNGCEIPNYGIDHHVRQEHMGMCEHVSELMSPSTPIKRNESGPLFLYLVCLVLSEDCDTNQRAT</sequence>
<accession>A0A7U2FGA4</accession>
<proteinExistence type="predicted"/>
<reference evidence="3" key="1">
    <citation type="journal article" date="2021" name="BMC Genomics">
        <title>Chromosome-level genome assembly and manually-curated proteome of model necrotroph Parastagonospora nodorum Sn15 reveals a genome-wide trove of candidate effector homologs, and redundancy of virulence-related functions within an accessory chromosome.</title>
        <authorList>
            <person name="Bertazzoni S."/>
            <person name="Jones D.A.B."/>
            <person name="Phan H.T."/>
            <person name="Tan K.-C."/>
            <person name="Hane J.K."/>
        </authorList>
    </citation>
    <scope>NUCLEOTIDE SEQUENCE [LARGE SCALE GENOMIC DNA]</scope>
    <source>
        <strain evidence="3">SN15 / ATCC MYA-4574 / FGSC 10173)</strain>
    </source>
</reference>
<organism evidence="2 3">
    <name type="scientific">Phaeosphaeria nodorum (strain SN15 / ATCC MYA-4574 / FGSC 10173)</name>
    <name type="common">Glume blotch fungus</name>
    <name type="synonym">Parastagonospora nodorum</name>
    <dbReference type="NCBI Taxonomy" id="321614"/>
    <lineage>
        <taxon>Eukaryota</taxon>
        <taxon>Fungi</taxon>
        <taxon>Dikarya</taxon>
        <taxon>Ascomycota</taxon>
        <taxon>Pezizomycotina</taxon>
        <taxon>Dothideomycetes</taxon>
        <taxon>Pleosporomycetidae</taxon>
        <taxon>Pleosporales</taxon>
        <taxon>Pleosporineae</taxon>
        <taxon>Phaeosphaeriaceae</taxon>
        <taxon>Parastagonospora</taxon>
    </lineage>
</organism>
<evidence type="ECO:0000313" key="3">
    <source>
        <dbReference type="Proteomes" id="UP000663193"/>
    </source>
</evidence>
<evidence type="ECO:0000256" key="1">
    <source>
        <dbReference type="SAM" id="MobiDB-lite"/>
    </source>
</evidence>
<dbReference type="VEuPathDB" id="FungiDB:JI435_443760"/>
<dbReference type="EMBL" id="CP069039">
    <property type="protein sequence ID" value="QRD04737.1"/>
    <property type="molecule type" value="Genomic_DNA"/>
</dbReference>
<evidence type="ECO:0000313" key="2">
    <source>
        <dbReference type="EMBL" id="QRD04737.1"/>
    </source>
</evidence>
<dbReference type="AlphaFoldDB" id="A0A7U2FGA4"/>
<name>A0A7U2FGA4_PHANO</name>
<keyword evidence="3" id="KW-1185">Reference proteome</keyword>
<protein>
    <submittedName>
        <fullName evidence="2">Uncharacterized protein</fullName>
    </submittedName>
</protein>
<feature type="region of interest" description="Disordered" evidence="1">
    <location>
        <begin position="1"/>
        <end position="41"/>
    </location>
</feature>